<keyword evidence="1" id="KW-0472">Membrane</keyword>
<keyword evidence="1" id="KW-1133">Transmembrane helix</keyword>
<comment type="caution">
    <text evidence="2">The sequence shown here is derived from an EMBL/GenBank/DDBJ whole genome shotgun (WGS) entry which is preliminary data.</text>
</comment>
<proteinExistence type="predicted"/>
<dbReference type="EMBL" id="JBHSSC010000044">
    <property type="protein sequence ID" value="MFC6182158.1"/>
    <property type="molecule type" value="Genomic_DNA"/>
</dbReference>
<reference evidence="3" key="1">
    <citation type="journal article" date="2019" name="Int. J. Syst. Evol. Microbiol.">
        <title>The Global Catalogue of Microorganisms (GCM) 10K type strain sequencing project: providing services to taxonomists for standard genome sequencing and annotation.</title>
        <authorList>
            <consortium name="The Broad Institute Genomics Platform"/>
            <consortium name="The Broad Institute Genome Sequencing Center for Infectious Disease"/>
            <person name="Wu L."/>
            <person name="Ma J."/>
        </authorList>
    </citation>
    <scope>NUCLEOTIDE SEQUENCE [LARGE SCALE GENOMIC DNA]</scope>
    <source>
        <strain evidence="3">CCM 8933</strain>
    </source>
</reference>
<evidence type="ECO:0000256" key="1">
    <source>
        <dbReference type="SAM" id="Phobius"/>
    </source>
</evidence>
<keyword evidence="1" id="KW-0812">Transmembrane</keyword>
<name>A0ABW1S2V6_9LACO</name>
<evidence type="ECO:0000313" key="3">
    <source>
        <dbReference type="Proteomes" id="UP001596282"/>
    </source>
</evidence>
<sequence>MKTEARIRNALYIGVLLVMVISGFIPALHVNRLPGMIISVVAVFVLDYGRIGGKLNAYFVKQIKGRFSKK</sequence>
<evidence type="ECO:0000313" key="2">
    <source>
        <dbReference type="EMBL" id="MFC6182158.1"/>
    </source>
</evidence>
<protein>
    <recommendedName>
        <fullName evidence="4">Integral membrane protein</fullName>
    </recommendedName>
</protein>
<feature type="transmembrane region" description="Helical" evidence="1">
    <location>
        <begin position="36"/>
        <end position="60"/>
    </location>
</feature>
<feature type="transmembrane region" description="Helical" evidence="1">
    <location>
        <begin position="12"/>
        <end position="30"/>
    </location>
</feature>
<evidence type="ECO:0008006" key="4">
    <source>
        <dbReference type="Google" id="ProtNLM"/>
    </source>
</evidence>
<dbReference type="RefSeq" id="WP_137627411.1">
    <property type="nucleotide sequence ID" value="NZ_BJDJ01000002.1"/>
</dbReference>
<organism evidence="2 3">
    <name type="scientific">Lactiplantibacillus daowaiensis</name>
    <dbReference type="NCBI Taxonomy" id="2559918"/>
    <lineage>
        <taxon>Bacteria</taxon>
        <taxon>Bacillati</taxon>
        <taxon>Bacillota</taxon>
        <taxon>Bacilli</taxon>
        <taxon>Lactobacillales</taxon>
        <taxon>Lactobacillaceae</taxon>
        <taxon>Lactiplantibacillus</taxon>
    </lineage>
</organism>
<gene>
    <name evidence="2" type="ORF">ACFP5Y_13060</name>
</gene>
<dbReference type="Proteomes" id="UP001596282">
    <property type="component" value="Unassembled WGS sequence"/>
</dbReference>
<accession>A0ABW1S2V6</accession>
<keyword evidence="3" id="KW-1185">Reference proteome</keyword>